<comment type="subcellular location">
    <subcellularLocation>
        <location evidence="4">Cytoplasm</location>
    </subcellularLocation>
</comment>
<proteinExistence type="inferred from homology"/>
<dbReference type="FunFam" id="1.10.3730.10:FF:000001">
    <property type="entry name" value="Pyrroline-5-carboxylate reductase"/>
    <property type="match status" value="1"/>
</dbReference>
<dbReference type="InterPro" id="IPR029036">
    <property type="entry name" value="P5CR_dimer"/>
</dbReference>
<evidence type="ECO:0000256" key="6">
    <source>
        <dbReference type="PIRSR" id="PIRSR000193-1"/>
    </source>
</evidence>
<name>A0A5C5WCQ4_9BACT</name>
<evidence type="ECO:0000259" key="9">
    <source>
        <dbReference type="Pfam" id="PF14748"/>
    </source>
</evidence>
<comment type="similarity">
    <text evidence="1 4 7">Belongs to the pyrroline-5-carboxylate reductase family.</text>
</comment>
<gene>
    <name evidence="4 10" type="primary">proC</name>
    <name evidence="10" type="ORF">Pla111_00900</name>
</gene>
<dbReference type="RefSeq" id="WP_146570325.1">
    <property type="nucleotide sequence ID" value="NZ_SJPH01000001.1"/>
</dbReference>
<comment type="catalytic activity">
    <reaction evidence="4">
        <text>L-proline + NAD(+) = (S)-1-pyrroline-5-carboxylate + NADH + 2 H(+)</text>
        <dbReference type="Rhea" id="RHEA:14105"/>
        <dbReference type="ChEBI" id="CHEBI:15378"/>
        <dbReference type="ChEBI" id="CHEBI:17388"/>
        <dbReference type="ChEBI" id="CHEBI:57540"/>
        <dbReference type="ChEBI" id="CHEBI:57945"/>
        <dbReference type="ChEBI" id="CHEBI:60039"/>
        <dbReference type="EC" id="1.5.1.2"/>
    </reaction>
</comment>
<dbReference type="GO" id="GO:0055129">
    <property type="term" value="P:L-proline biosynthetic process"/>
    <property type="evidence" value="ECO:0007669"/>
    <property type="project" value="UniProtKB-UniRule"/>
</dbReference>
<dbReference type="PIRSF" id="PIRSF000193">
    <property type="entry name" value="Pyrrol-5-carb_rd"/>
    <property type="match status" value="1"/>
</dbReference>
<evidence type="ECO:0000256" key="5">
    <source>
        <dbReference type="NCBIfam" id="TIGR00112"/>
    </source>
</evidence>
<keyword evidence="2 4" id="KW-0521">NADP</keyword>
<dbReference type="UniPathway" id="UPA00098">
    <property type="reaction ID" value="UER00361"/>
</dbReference>
<dbReference type="NCBIfam" id="TIGR00112">
    <property type="entry name" value="proC"/>
    <property type="match status" value="1"/>
</dbReference>
<dbReference type="HAMAP" id="MF_01925">
    <property type="entry name" value="P5C_reductase"/>
    <property type="match status" value="1"/>
</dbReference>
<dbReference type="Pfam" id="PF03807">
    <property type="entry name" value="F420_oxidored"/>
    <property type="match status" value="1"/>
</dbReference>
<feature type="domain" description="Pyrroline-5-carboxylate reductase dimerisation" evidence="9">
    <location>
        <begin position="172"/>
        <end position="276"/>
    </location>
</feature>
<feature type="domain" description="Pyrroline-5-carboxylate reductase catalytic N-terminal" evidence="8">
    <location>
        <begin position="13"/>
        <end position="109"/>
    </location>
</feature>
<organism evidence="10 11">
    <name type="scientific">Botrimarina hoheduenensis</name>
    <dbReference type="NCBI Taxonomy" id="2528000"/>
    <lineage>
        <taxon>Bacteria</taxon>
        <taxon>Pseudomonadati</taxon>
        <taxon>Planctomycetota</taxon>
        <taxon>Planctomycetia</taxon>
        <taxon>Pirellulales</taxon>
        <taxon>Lacipirellulaceae</taxon>
        <taxon>Botrimarina</taxon>
    </lineage>
</organism>
<dbReference type="SUPFAM" id="SSF48179">
    <property type="entry name" value="6-phosphogluconate dehydrogenase C-terminal domain-like"/>
    <property type="match status" value="1"/>
</dbReference>
<dbReference type="InterPro" id="IPR000304">
    <property type="entry name" value="Pyrroline-COOH_reductase"/>
</dbReference>
<dbReference type="SUPFAM" id="SSF51735">
    <property type="entry name" value="NAD(P)-binding Rossmann-fold domains"/>
    <property type="match status" value="1"/>
</dbReference>
<accession>A0A5C5WCQ4</accession>
<keyword evidence="4 7" id="KW-0028">Amino-acid biosynthesis</keyword>
<dbReference type="InterPro" id="IPR053790">
    <property type="entry name" value="P5CR-like_CS"/>
</dbReference>
<comment type="catalytic activity">
    <reaction evidence="4 7">
        <text>L-proline + NADP(+) = (S)-1-pyrroline-5-carboxylate + NADPH + 2 H(+)</text>
        <dbReference type="Rhea" id="RHEA:14109"/>
        <dbReference type="ChEBI" id="CHEBI:15378"/>
        <dbReference type="ChEBI" id="CHEBI:17388"/>
        <dbReference type="ChEBI" id="CHEBI:57783"/>
        <dbReference type="ChEBI" id="CHEBI:58349"/>
        <dbReference type="ChEBI" id="CHEBI:60039"/>
        <dbReference type="EC" id="1.5.1.2"/>
    </reaction>
</comment>
<dbReference type="OrthoDB" id="9805754at2"/>
<protein>
    <recommendedName>
        <fullName evidence="4 5">Pyrroline-5-carboxylate reductase</fullName>
        <shortName evidence="4">P5C reductase</shortName>
        <shortName evidence="4">P5CR</shortName>
        <ecNumber evidence="4 5">1.5.1.2</ecNumber>
    </recommendedName>
    <alternativeName>
        <fullName evidence="4">PCA reductase</fullName>
    </alternativeName>
</protein>
<dbReference type="PANTHER" id="PTHR11645">
    <property type="entry name" value="PYRROLINE-5-CARBOXYLATE REDUCTASE"/>
    <property type="match status" value="1"/>
</dbReference>
<reference evidence="10 11" key="1">
    <citation type="submission" date="2019-02" db="EMBL/GenBank/DDBJ databases">
        <title>Deep-cultivation of Planctomycetes and their phenomic and genomic characterization uncovers novel biology.</title>
        <authorList>
            <person name="Wiegand S."/>
            <person name="Jogler M."/>
            <person name="Boedeker C."/>
            <person name="Pinto D."/>
            <person name="Vollmers J."/>
            <person name="Rivas-Marin E."/>
            <person name="Kohn T."/>
            <person name="Peeters S.H."/>
            <person name="Heuer A."/>
            <person name="Rast P."/>
            <person name="Oberbeckmann S."/>
            <person name="Bunk B."/>
            <person name="Jeske O."/>
            <person name="Meyerdierks A."/>
            <person name="Storesund J.E."/>
            <person name="Kallscheuer N."/>
            <person name="Luecker S."/>
            <person name="Lage O.M."/>
            <person name="Pohl T."/>
            <person name="Merkel B.J."/>
            <person name="Hornburger P."/>
            <person name="Mueller R.-W."/>
            <person name="Bruemmer F."/>
            <person name="Labrenz M."/>
            <person name="Spormann A.M."/>
            <person name="Op Den Camp H."/>
            <person name="Overmann J."/>
            <person name="Amann R."/>
            <person name="Jetten M.S.M."/>
            <person name="Mascher T."/>
            <person name="Medema M.H."/>
            <person name="Devos D.P."/>
            <person name="Kaster A.-K."/>
            <person name="Ovreas L."/>
            <person name="Rohde M."/>
            <person name="Galperin M.Y."/>
            <person name="Jogler C."/>
        </authorList>
    </citation>
    <scope>NUCLEOTIDE SEQUENCE [LARGE SCALE GENOMIC DNA]</scope>
    <source>
        <strain evidence="10 11">Pla111</strain>
    </source>
</reference>
<evidence type="ECO:0000256" key="2">
    <source>
        <dbReference type="ARBA" id="ARBA00022857"/>
    </source>
</evidence>
<dbReference type="PANTHER" id="PTHR11645:SF0">
    <property type="entry name" value="PYRROLINE-5-CARBOXYLATE REDUCTASE 3"/>
    <property type="match status" value="1"/>
</dbReference>
<dbReference type="EMBL" id="SJPH01000001">
    <property type="protein sequence ID" value="TWT48327.1"/>
    <property type="molecule type" value="Genomic_DNA"/>
</dbReference>
<evidence type="ECO:0000256" key="1">
    <source>
        <dbReference type="ARBA" id="ARBA00005525"/>
    </source>
</evidence>
<dbReference type="Pfam" id="PF14748">
    <property type="entry name" value="P5CR_dimer"/>
    <property type="match status" value="1"/>
</dbReference>
<evidence type="ECO:0000313" key="11">
    <source>
        <dbReference type="Proteomes" id="UP000318995"/>
    </source>
</evidence>
<dbReference type="Proteomes" id="UP000318995">
    <property type="component" value="Unassembled WGS sequence"/>
</dbReference>
<keyword evidence="4" id="KW-0963">Cytoplasm</keyword>
<dbReference type="InterPro" id="IPR028939">
    <property type="entry name" value="P5C_Rdtase_cat_N"/>
</dbReference>
<comment type="pathway">
    <text evidence="4 7">Amino-acid biosynthesis; L-proline biosynthesis; L-proline from L-glutamate 5-semialdehyde: step 1/1.</text>
</comment>
<evidence type="ECO:0000256" key="4">
    <source>
        <dbReference type="HAMAP-Rule" id="MF_01925"/>
    </source>
</evidence>
<dbReference type="GO" id="GO:0005737">
    <property type="term" value="C:cytoplasm"/>
    <property type="evidence" value="ECO:0007669"/>
    <property type="project" value="UniProtKB-SubCell"/>
</dbReference>
<dbReference type="InterPro" id="IPR036291">
    <property type="entry name" value="NAD(P)-bd_dom_sf"/>
</dbReference>
<comment type="caution">
    <text evidence="10">The sequence shown here is derived from an EMBL/GenBank/DDBJ whole genome shotgun (WGS) entry which is preliminary data.</text>
</comment>
<sequence length="279" mass="27675">MPAPPSAPLSDTRIGLLGAGQMARALAAGWVRTGLAKPGDLIAYDPSDAAFEAFTASVGAGVVRAASAAEAAGADALLLAIKPQYAAEALPAAIEGLRPETLVVSILAGTTLSTLAGMLPAGQPLVRVMPNTPCLVGRGASAYALGPGVADAQGAWVEALLSAVGFAAQVPEPLLDAVTGLSGSGPAYIYTIIEALADGGVRAGLPRKLAAELALHTVAGAAEMVAQTGEHPAVLREAVSSPAGTTIAGLGELERRGLRAALVEAVVTAAERARELGRG</sequence>
<feature type="binding site" evidence="6">
    <location>
        <begin position="80"/>
        <end position="83"/>
    </location>
    <ligand>
        <name>NADP(+)</name>
        <dbReference type="ChEBI" id="CHEBI:58349"/>
    </ligand>
</feature>
<evidence type="ECO:0000256" key="7">
    <source>
        <dbReference type="RuleBase" id="RU003903"/>
    </source>
</evidence>
<dbReference type="InterPro" id="IPR008927">
    <property type="entry name" value="6-PGluconate_DH-like_C_sf"/>
</dbReference>
<dbReference type="Gene3D" id="1.10.3730.10">
    <property type="entry name" value="ProC C-terminal domain-like"/>
    <property type="match status" value="1"/>
</dbReference>
<dbReference type="AlphaFoldDB" id="A0A5C5WCQ4"/>
<keyword evidence="4 7" id="KW-0641">Proline biosynthesis</keyword>
<dbReference type="Gene3D" id="3.40.50.720">
    <property type="entry name" value="NAD(P)-binding Rossmann-like Domain"/>
    <property type="match status" value="1"/>
</dbReference>
<feature type="binding site" evidence="6">
    <location>
        <begin position="17"/>
        <end position="22"/>
    </location>
    <ligand>
        <name>NADP(+)</name>
        <dbReference type="ChEBI" id="CHEBI:58349"/>
    </ligand>
</feature>
<keyword evidence="11" id="KW-1185">Reference proteome</keyword>
<comment type="function">
    <text evidence="4">Catalyzes the reduction of 1-pyrroline-5-carboxylate (PCA) to L-proline.</text>
</comment>
<keyword evidence="3 4" id="KW-0560">Oxidoreductase</keyword>
<evidence type="ECO:0000259" key="8">
    <source>
        <dbReference type="Pfam" id="PF03807"/>
    </source>
</evidence>
<evidence type="ECO:0000256" key="3">
    <source>
        <dbReference type="ARBA" id="ARBA00023002"/>
    </source>
</evidence>
<dbReference type="GO" id="GO:0004735">
    <property type="term" value="F:pyrroline-5-carboxylate reductase activity"/>
    <property type="evidence" value="ECO:0007669"/>
    <property type="project" value="UniProtKB-UniRule"/>
</dbReference>
<dbReference type="PROSITE" id="PS00521">
    <property type="entry name" value="P5CR"/>
    <property type="match status" value="1"/>
</dbReference>
<dbReference type="EC" id="1.5.1.2" evidence="4 5"/>
<evidence type="ECO:0000313" key="10">
    <source>
        <dbReference type="EMBL" id="TWT48327.1"/>
    </source>
</evidence>